<dbReference type="SMART" id="SM00317">
    <property type="entry name" value="SET"/>
    <property type="match status" value="1"/>
</dbReference>
<name>A0A9W8N0S9_9AGAR</name>
<comment type="caution">
    <text evidence="3">The sequence shown here is derived from an EMBL/GenBank/DDBJ whole genome shotgun (WGS) entry which is preliminary data.</text>
</comment>
<dbReference type="Pfam" id="PF00856">
    <property type="entry name" value="SET"/>
    <property type="match status" value="1"/>
</dbReference>
<evidence type="ECO:0000313" key="4">
    <source>
        <dbReference type="Proteomes" id="UP001148786"/>
    </source>
</evidence>
<accession>A0A9W8N0S9</accession>
<protein>
    <recommendedName>
        <fullName evidence="2">SET domain-containing protein</fullName>
    </recommendedName>
</protein>
<dbReference type="InterPro" id="IPR046341">
    <property type="entry name" value="SET_dom_sf"/>
</dbReference>
<dbReference type="AlphaFoldDB" id="A0A9W8N0S9"/>
<keyword evidence="4" id="KW-1185">Reference proteome</keyword>
<reference evidence="3" key="1">
    <citation type="submission" date="2022-07" db="EMBL/GenBank/DDBJ databases">
        <title>Genome Sequence of Agrocybe chaxingu.</title>
        <authorList>
            <person name="Buettner E."/>
        </authorList>
    </citation>
    <scope>NUCLEOTIDE SEQUENCE</scope>
    <source>
        <strain evidence="3">MP-N11</strain>
    </source>
</reference>
<dbReference type="Gene3D" id="2.170.270.10">
    <property type="entry name" value="SET domain"/>
    <property type="match status" value="1"/>
</dbReference>
<feature type="region of interest" description="Disordered" evidence="1">
    <location>
        <begin position="1"/>
        <end position="26"/>
    </location>
</feature>
<dbReference type="EMBL" id="JANKHO010000049">
    <property type="protein sequence ID" value="KAJ3516600.1"/>
    <property type="molecule type" value="Genomic_DNA"/>
</dbReference>
<dbReference type="InterPro" id="IPR053185">
    <property type="entry name" value="SET_domain_protein"/>
</dbReference>
<dbReference type="OrthoDB" id="265717at2759"/>
<dbReference type="InterPro" id="IPR001214">
    <property type="entry name" value="SET_dom"/>
</dbReference>
<dbReference type="Proteomes" id="UP001148786">
    <property type="component" value="Unassembled WGS sequence"/>
</dbReference>
<dbReference type="PANTHER" id="PTHR47332">
    <property type="entry name" value="SET DOMAIN-CONTAINING PROTEIN 5"/>
    <property type="match status" value="1"/>
</dbReference>
<dbReference type="SUPFAM" id="SSF82199">
    <property type="entry name" value="SET domain"/>
    <property type="match status" value="1"/>
</dbReference>
<evidence type="ECO:0000256" key="1">
    <source>
        <dbReference type="SAM" id="MobiDB-lite"/>
    </source>
</evidence>
<sequence length="381" mass="42659">MPSERRPKTAKAKQQPQQTPPPSKGAPNWQVLTLGVVLSILSALFYSHWSGLWDLSAPSPQSTPSQKSAPFMQDEVFYVVNIPGKGKGAIAARDIKQGELILREKPLFVVPRNINASPPKFIYGELQKLSPEGQQAFLNLSYVNFPKGLDPEGHPEEVALAMFQTNAVSAGENVGLFPRMARINHGCSSAFNVVYNWRDWEEQLVVHALKDIPKGKELLTTYTNTKRPRDERRAFLSQQYGFLCTCDVCSLPSDLSRASDTRLTEISRLYTDFAAWGRDGIDGAQAIEFIRKIWEIEDAEGYWSERGQLAADAAWVAASHSDATATQAWARRAREWFSYEIGADTPQVMEMNMFVARPESHKAWGTKRRQNVGGPDRSRGE</sequence>
<evidence type="ECO:0000313" key="3">
    <source>
        <dbReference type="EMBL" id="KAJ3516600.1"/>
    </source>
</evidence>
<feature type="domain" description="SET" evidence="2">
    <location>
        <begin position="75"/>
        <end position="223"/>
    </location>
</feature>
<feature type="region of interest" description="Disordered" evidence="1">
    <location>
        <begin position="362"/>
        <end position="381"/>
    </location>
</feature>
<proteinExistence type="predicted"/>
<dbReference type="CDD" id="cd20071">
    <property type="entry name" value="SET_SMYD"/>
    <property type="match status" value="1"/>
</dbReference>
<gene>
    <name evidence="3" type="ORF">NLJ89_g1025</name>
</gene>
<evidence type="ECO:0000259" key="2">
    <source>
        <dbReference type="PROSITE" id="PS50280"/>
    </source>
</evidence>
<dbReference type="PROSITE" id="PS50280">
    <property type="entry name" value="SET"/>
    <property type="match status" value="1"/>
</dbReference>
<organism evidence="3 4">
    <name type="scientific">Agrocybe chaxingu</name>
    <dbReference type="NCBI Taxonomy" id="84603"/>
    <lineage>
        <taxon>Eukaryota</taxon>
        <taxon>Fungi</taxon>
        <taxon>Dikarya</taxon>
        <taxon>Basidiomycota</taxon>
        <taxon>Agaricomycotina</taxon>
        <taxon>Agaricomycetes</taxon>
        <taxon>Agaricomycetidae</taxon>
        <taxon>Agaricales</taxon>
        <taxon>Agaricineae</taxon>
        <taxon>Strophariaceae</taxon>
        <taxon>Agrocybe</taxon>
    </lineage>
</organism>
<dbReference type="PANTHER" id="PTHR47332:SF4">
    <property type="entry name" value="SET DOMAIN-CONTAINING PROTEIN 5"/>
    <property type="match status" value="1"/>
</dbReference>